<evidence type="ECO:0000313" key="3">
    <source>
        <dbReference type="Proteomes" id="UP000824105"/>
    </source>
</evidence>
<keyword evidence="1" id="KW-0446">Lipid-binding</keyword>
<reference evidence="2" key="1">
    <citation type="journal article" date="2021" name="PeerJ">
        <title>Extensive microbial diversity within the chicken gut microbiome revealed by metagenomics and culture.</title>
        <authorList>
            <person name="Gilroy R."/>
            <person name="Ravi A."/>
            <person name="Getino M."/>
            <person name="Pursley I."/>
            <person name="Horton D.L."/>
            <person name="Alikhan N.F."/>
            <person name="Baker D."/>
            <person name="Gharbi K."/>
            <person name="Hall N."/>
            <person name="Watson M."/>
            <person name="Adriaenssens E.M."/>
            <person name="Foster-Nyarko E."/>
            <person name="Jarju S."/>
            <person name="Secka A."/>
            <person name="Antonio M."/>
            <person name="Oren A."/>
            <person name="Chaudhuri R.R."/>
            <person name="La Ragione R."/>
            <person name="Hildebrand F."/>
            <person name="Pallen M.J."/>
        </authorList>
    </citation>
    <scope>NUCLEOTIDE SEQUENCE</scope>
    <source>
        <strain evidence="2">CHK188-11489</strain>
    </source>
</reference>
<dbReference type="Gene3D" id="3.40.50.10170">
    <property type="match status" value="1"/>
</dbReference>
<evidence type="ECO:0000313" key="2">
    <source>
        <dbReference type="EMBL" id="HIZ62815.1"/>
    </source>
</evidence>
<name>A0A9D2FLW7_9FIRM</name>
<sequence length="282" mass="29826">MIRIITDSAADLTAQDLAQPGVAVVPMCVTFADDTTVEDDGRMTRDEFFTHLANDPKLPRTSQPSPAAFMEAYADAELAGEEAVVITVAAKLSGTYQSAKLAAEDVDTKVYVIDSETATQGEALIVREALRLREEGLTAGEIAEALERFKKRIRIVAVVDSLKHLHKGGRIPAAVAIVGGALGIKPVIALYDSTVKLAGKGRGRPGAMVAMFKQLDELGGIDTDYPCVVLYSDEKQLAGPVHHYLAQNLKIGGALTCQIGATIGTHVGPRATGVAFVAKEAD</sequence>
<dbReference type="PANTHER" id="PTHR33434:SF2">
    <property type="entry name" value="FATTY ACID-BINDING PROTEIN TM_1468"/>
    <property type="match status" value="1"/>
</dbReference>
<dbReference type="Gene3D" id="3.30.1180.10">
    <property type="match status" value="1"/>
</dbReference>
<evidence type="ECO:0000256" key="1">
    <source>
        <dbReference type="ARBA" id="ARBA00023121"/>
    </source>
</evidence>
<dbReference type="SUPFAM" id="SSF82549">
    <property type="entry name" value="DAK1/DegV-like"/>
    <property type="match status" value="1"/>
</dbReference>
<accession>A0A9D2FLW7</accession>
<dbReference type="PROSITE" id="PS51482">
    <property type="entry name" value="DEGV"/>
    <property type="match status" value="1"/>
</dbReference>
<dbReference type="InterPro" id="IPR003797">
    <property type="entry name" value="DegV"/>
</dbReference>
<reference evidence="2" key="2">
    <citation type="submission" date="2021-04" db="EMBL/GenBank/DDBJ databases">
        <authorList>
            <person name="Gilroy R."/>
        </authorList>
    </citation>
    <scope>NUCLEOTIDE SEQUENCE</scope>
    <source>
        <strain evidence="2">CHK188-11489</strain>
    </source>
</reference>
<dbReference type="InterPro" id="IPR043168">
    <property type="entry name" value="DegV_C"/>
</dbReference>
<dbReference type="NCBIfam" id="TIGR00762">
    <property type="entry name" value="DegV"/>
    <property type="match status" value="1"/>
</dbReference>
<dbReference type="InterPro" id="IPR050270">
    <property type="entry name" value="DegV_domain_contain"/>
</dbReference>
<proteinExistence type="predicted"/>
<comment type="caution">
    <text evidence="2">The sequence shown here is derived from an EMBL/GenBank/DDBJ whole genome shotgun (WGS) entry which is preliminary data.</text>
</comment>
<dbReference type="PANTHER" id="PTHR33434">
    <property type="entry name" value="DEGV DOMAIN-CONTAINING PROTEIN DR_1986-RELATED"/>
    <property type="match status" value="1"/>
</dbReference>
<dbReference type="GO" id="GO:0008289">
    <property type="term" value="F:lipid binding"/>
    <property type="evidence" value="ECO:0007669"/>
    <property type="project" value="UniProtKB-KW"/>
</dbReference>
<protein>
    <submittedName>
        <fullName evidence="2">DegV family protein</fullName>
    </submittedName>
</protein>
<dbReference type="Proteomes" id="UP000824105">
    <property type="component" value="Unassembled WGS sequence"/>
</dbReference>
<dbReference type="EMBL" id="DXBF01000067">
    <property type="protein sequence ID" value="HIZ62815.1"/>
    <property type="molecule type" value="Genomic_DNA"/>
</dbReference>
<dbReference type="AlphaFoldDB" id="A0A9D2FLW7"/>
<gene>
    <name evidence="2" type="ORF">H9724_08645</name>
</gene>
<organism evidence="2 3">
    <name type="scientific">Candidatus Gemmiger avistercoris</name>
    <dbReference type="NCBI Taxonomy" id="2838606"/>
    <lineage>
        <taxon>Bacteria</taxon>
        <taxon>Bacillati</taxon>
        <taxon>Bacillota</taxon>
        <taxon>Clostridia</taxon>
        <taxon>Eubacteriales</taxon>
        <taxon>Gemmiger</taxon>
    </lineage>
</organism>
<dbReference type="Pfam" id="PF02645">
    <property type="entry name" value="DegV"/>
    <property type="match status" value="1"/>
</dbReference>